<feature type="signal peptide" evidence="1">
    <location>
        <begin position="1"/>
        <end position="28"/>
    </location>
</feature>
<keyword evidence="1" id="KW-0732">Signal</keyword>
<organism evidence="2 3">
    <name type="scientific">Aurantiacibacter rhizosphaerae</name>
    <dbReference type="NCBI Taxonomy" id="2691582"/>
    <lineage>
        <taxon>Bacteria</taxon>
        <taxon>Pseudomonadati</taxon>
        <taxon>Pseudomonadota</taxon>
        <taxon>Alphaproteobacteria</taxon>
        <taxon>Sphingomonadales</taxon>
        <taxon>Erythrobacteraceae</taxon>
        <taxon>Aurantiacibacter</taxon>
    </lineage>
</organism>
<dbReference type="EMBL" id="WUBR01000001">
    <property type="protein sequence ID" value="MWV27137.1"/>
    <property type="molecule type" value="Genomic_DNA"/>
</dbReference>
<dbReference type="Proteomes" id="UP000461409">
    <property type="component" value="Unassembled WGS sequence"/>
</dbReference>
<sequence>MKFRSPKIMQLALAGSLGLAAVSAPALAHHSFAMFDRNTITELKDVTVLEVRWGNPHVFFIVQSGKQRYALEGSSPSALRSMGWKFNSIKAGDKLDVTFFPLRNGKPGGALSVATFEDGSQLRDS</sequence>
<feature type="chain" id="PRO_5032935136" evidence="1">
    <location>
        <begin position="29"/>
        <end position="125"/>
    </location>
</feature>
<reference evidence="2 3" key="2">
    <citation type="submission" date="2020-02" db="EMBL/GenBank/DDBJ databases">
        <title>Erythrobacter dongmakensis sp. nov., isolated from a tidal mudflat.</title>
        <authorList>
            <person name="Kim I.S."/>
        </authorList>
    </citation>
    <scope>NUCLEOTIDE SEQUENCE [LARGE SCALE GENOMIC DNA]</scope>
    <source>
        <strain evidence="2 3">GH3-10</strain>
    </source>
</reference>
<evidence type="ECO:0000313" key="3">
    <source>
        <dbReference type="Proteomes" id="UP000461409"/>
    </source>
</evidence>
<reference evidence="2 3" key="1">
    <citation type="submission" date="2019-12" db="EMBL/GenBank/DDBJ databases">
        <authorList>
            <person name="Lee S.D."/>
        </authorList>
    </citation>
    <scope>NUCLEOTIDE SEQUENCE [LARGE SCALE GENOMIC DNA]</scope>
    <source>
        <strain evidence="2 3">GH3-10</strain>
    </source>
</reference>
<proteinExistence type="predicted"/>
<dbReference type="RefSeq" id="WP_160484737.1">
    <property type="nucleotide sequence ID" value="NZ_WUBR01000001.1"/>
</dbReference>
<accession>A0A844X9V9</accession>
<evidence type="ECO:0000256" key="1">
    <source>
        <dbReference type="SAM" id="SignalP"/>
    </source>
</evidence>
<dbReference type="Pfam" id="PF19649">
    <property type="entry name" value="DUF6152"/>
    <property type="match status" value="1"/>
</dbReference>
<dbReference type="InterPro" id="IPR046150">
    <property type="entry name" value="DUF6152"/>
</dbReference>
<protein>
    <submittedName>
        <fullName evidence="2">Uncharacterized protein</fullName>
    </submittedName>
</protein>
<evidence type="ECO:0000313" key="2">
    <source>
        <dbReference type="EMBL" id="MWV27137.1"/>
    </source>
</evidence>
<dbReference type="AlphaFoldDB" id="A0A844X9V9"/>
<comment type="caution">
    <text evidence="2">The sequence shown here is derived from an EMBL/GenBank/DDBJ whole genome shotgun (WGS) entry which is preliminary data.</text>
</comment>
<keyword evidence="3" id="KW-1185">Reference proteome</keyword>
<name>A0A844X9V9_9SPHN</name>
<gene>
    <name evidence="2" type="ORF">GRF63_04385</name>
</gene>